<dbReference type="AlphaFoldDB" id="A0A5P1E4G3"/>
<evidence type="ECO:0000313" key="1">
    <source>
        <dbReference type="EMBL" id="ONK57534.1"/>
    </source>
</evidence>
<name>A0A5P1E4G3_ASPOF</name>
<sequence>MEPVLVRDSNIQALCDVGSPWRSQWKLFWRQGEGAEKGGRGWVQVERSEWGTCLNVLSGRGCEGRAEKDEGGGGTGNNKVKVFGGEGRVWFSGKRVKGKMAMWEEEGGEEEEEEGELGGKWRWVEGVPGYGEGVYRGFVYNAGLTEIP</sequence>
<protein>
    <submittedName>
        <fullName evidence="1">Uncharacterized protein</fullName>
    </submittedName>
</protein>
<proteinExistence type="predicted"/>
<dbReference type="Proteomes" id="UP000243459">
    <property type="component" value="Chromosome 9"/>
</dbReference>
<keyword evidence="2" id="KW-1185">Reference proteome</keyword>
<dbReference type="PANTHER" id="PTHR47719">
    <property type="entry name" value="SKP1-INTERACTING PARTNER 15"/>
    <property type="match status" value="1"/>
</dbReference>
<gene>
    <name evidence="1" type="ORF">A4U43_C09F1480</name>
</gene>
<reference evidence="2" key="1">
    <citation type="journal article" date="2017" name="Nat. Commun.">
        <title>The asparagus genome sheds light on the origin and evolution of a young Y chromosome.</title>
        <authorList>
            <person name="Harkess A."/>
            <person name="Zhou J."/>
            <person name="Xu C."/>
            <person name="Bowers J.E."/>
            <person name="Van der Hulst R."/>
            <person name="Ayyampalayam S."/>
            <person name="Mercati F."/>
            <person name="Riccardi P."/>
            <person name="McKain M.R."/>
            <person name="Kakrana A."/>
            <person name="Tang H."/>
            <person name="Ray J."/>
            <person name="Groenendijk J."/>
            <person name="Arikit S."/>
            <person name="Mathioni S.M."/>
            <person name="Nakano M."/>
            <person name="Shan H."/>
            <person name="Telgmann-Rauber A."/>
            <person name="Kanno A."/>
            <person name="Yue Z."/>
            <person name="Chen H."/>
            <person name="Li W."/>
            <person name="Chen Y."/>
            <person name="Xu X."/>
            <person name="Zhang Y."/>
            <person name="Luo S."/>
            <person name="Chen H."/>
            <person name="Gao J."/>
            <person name="Mao Z."/>
            <person name="Pires J.C."/>
            <person name="Luo M."/>
            <person name="Kudrna D."/>
            <person name="Wing R.A."/>
            <person name="Meyers B.C."/>
            <person name="Yi K."/>
            <person name="Kong H."/>
            <person name="Lavrijsen P."/>
            <person name="Sunseri F."/>
            <person name="Falavigna A."/>
            <person name="Ye Y."/>
            <person name="Leebens-Mack J.H."/>
            <person name="Chen G."/>
        </authorList>
    </citation>
    <scope>NUCLEOTIDE SEQUENCE [LARGE SCALE GENOMIC DNA]</scope>
    <source>
        <strain evidence="2">cv. DH0086</strain>
    </source>
</reference>
<dbReference type="PANTHER" id="PTHR47719:SF2">
    <property type="entry name" value="SKP1-INTERACTING PARTNER 15"/>
    <property type="match status" value="1"/>
</dbReference>
<evidence type="ECO:0000313" key="2">
    <source>
        <dbReference type="Proteomes" id="UP000243459"/>
    </source>
</evidence>
<dbReference type="Gramene" id="ONK57534">
    <property type="protein sequence ID" value="ONK57534"/>
    <property type="gene ID" value="A4U43_C09F1480"/>
</dbReference>
<accession>A0A5P1E4G3</accession>
<organism evidence="1 2">
    <name type="scientific">Asparagus officinalis</name>
    <name type="common">Garden asparagus</name>
    <dbReference type="NCBI Taxonomy" id="4686"/>
    <lineage>
        <taxon>Eukaryota</taxon>
        <taxon>Viridiplantae</taxon>
        <taxon>Streptophyta</taxon>
        <taxon>Embryophyta</taxon>
        <taxon>Tracheophyta</taxon>
        <taxon>Spermatophyta</taxon>
        <taxon>Magnoliopsida</taxon>
        <taxon>Liliopsida</taxon>
        <taxon>Asparagales</taxon>
        <taxon>Asparagaceae</taxon>
        <taxon>Asparagoideae</taxon>
        <taxon>Asparagus</taxon>
    </lineage>
</organism>
<dbReference type="EMBL" id="CM007389">
    <property type="protein sequence ID" value="ONK57534.1"/>
    <property type="molecule type" value="Genomic_DNA"/>
</dbReference>